<dbReference type="CTD" id="6642"/>
<dbReference type="PANTHER" id="PTHR10555">
    <property type="entry name" value="SORTING NEXIN"/>
    <property type="match status" value="1"/>
</dbReference>
<dbReference type="CDD" id="cd06859">
    <property type="entry name" value="PX_SNX1_2_like"/>
    <property type="match status" value="1"/>
</dbReference>
<dbReference type="EMBL" id="GAKP01001748">
    <property type="protein sequence ID" value="JAC57204.1"/>
    <property type="molecule type" value="Transcribed_RNA"/>
</dbReference>
<evidence type="ECO:0000256" key="12">
    <source>
        <dbReference type="SAM" id="MobiDB-lite"/>
    </source>
</evidence>
<evidence type="ECO:0000256" key="8">
    <source>
        <dbReference type="ARBA" id="ARBA00022990"/>
    </source>
</evidence>
<keyword evidence="15" id="KW-1185">Reference proteome</keyword>
<dbReference type="GO" id="GO:0034498">
    <property type="term" value="P:early endosome to Golgi transport"/>
    <property type="evidence" value="ECO:0007669"/>
    <property type="project" value="TreeGrafter"/>
</dbReference>
<dbReference type="Gene3D" id="3.30.1520.10">
    <property type="entry name" value="Phox-like domain"/>
    <property type="match status" value="1"/>
</dbReference>
<evidence type="ECO:0000313" key="16">
    <source>
        <dbReference type="RefSeq" id="XP_011212354.1"/>
    </source>
</evidence>
<feature type="region of interest" description="Disordered" evidence="12">
    <location>
        <begin position="1"/>
        <end position="44"/>
    </location>
</feature>
<evidence type="ECO:0000256" key="6">
    <source>
        <dbReference type="ARBA" id="ARBA00022753"/>
    </source>
</evidence>
<dbReference type="InterPro" id="IPR036871">
    <property type="entry name" value="PX_dom_sf"/>
</dbReference>
<dbReference type="Pfam" id="PF09325">
    <property type="entry name" value="Vps5"/>
    <property type="match status" value="1"/>
</dbReference>
<feature type="domain" description="PX" evidence="13">
    <location>
        <begin position="73"/>
        <end position="206"/>
    </location>
</feature>
<sequence>MADEQNMIDAQKQFADVDINNGSASGAEDDEEEEVPAPGTVDNDLFAITPTSEIHRRISSSNLEDVLTDNGDYFIEVTVAEPQKVGDGIGSYLTYKVTTKTNIPKFKRSEFSTMRRFSDFLGIHDVLSGKYTRLGRIIPPAPSKNIIGSTKVKMSPQQTEPGAPRNAEWVETRRAALQRYVNRTAQHPVLRVDLDFINFLESDQELPRAVNTATLSGAGVMRLFNKVGETVNKITYKMDESDPWFDEKITEVENLDANLQKLHSALKSLVNTRKELSALTGLVAKSAAMLSTCEEHTGLSRALSNLADVEEKIELLRSEQANSDFFIMAEFVKDYIDLFSAVKSVFHERVKVFQNWQHAQLQLSKRRENRGRYELANRTDKLEQAQQEVEEWQTKVQRCQQQFDDISTEIKKEMERFELNRIREFKVNTMKYIEDQMAHQQQIISYWETFIPSAREIV</sequence>
<dbReference type="GO" id="GO:0015031">
    <property type="term" value="P:protein transport"/>
    <property type="evidence" value="ECO:0007669"/>
    <property type="project" value="UniProtKB-KW"/>
</dbReference>
<evidence type="ECO:0000256" key="10">
    <source>
        <dbReference type="ARBA" id="ARBA00023273"/>
    </source>
</evidence>
<dbReference type="PROSITE" id="PS50195">
    <property type="entry name" value="PX"/>
    <property type="match status" value="1"/>
</dbReference>
<reference evidence="15" key="3">
    <citation type="submission" date="2025-05" db="UniProtKB">
        <authorList>
            <consortium name="RefSeq"/>
        </authorList>
    </citation>
    <scope>NUCLEOTIDE SEQUENCE [LARGE SCALE GENOMIC DNA]</scope>
</reference>
<protein>
    <submittedName>
        <fullName evidence="14 16">Sorting nexin-2</fullName>
    </submittedName>
</protein>
<organism evidence="14">
    <name type="scientific">Bactrocera dorsalis</name>
    <name type="common">Oriental fruit fly</name>
    <name type="synonym">Dacus dorsalis</name>
    <dbReference type="NCBI Taxonomy" id="27457"/>
    <lineage>
        <taxon>Eukaryota</taxon>
        <taxon>Metazoa</taxon>
        <taxon>Ecdysozoa</taxon>
        <taxon>Arthropoda</taxon>
        <taxon>Hexapoda</taxon>
        <taxon>Insecta</taxon>
        <taxon>Pterygota</taxon>
        <taxon>Neoptera</taxon>
        <taxon>Endopterygota</taxon>
        <taxon>Diptera</taxon>
        <taxon>Brachycera</taxon>
        <taxon>Muscomorpha</taxon>
        <taxon>Tephritoidea</taxon>
        <taxon>Tephritidae</taxon>
        <taxon>Bactrocera</taxon>
        <taxon>Bactrocera</taxon>
    </lineage>
</organism>
<dbReference type="SMART" id="SM00312">
    <property type="entry name" value="PX"/>
    <property type="match status" value="1"/>
</dbReference>
<dbReference type="FunFam" id="1.20.1270.60:FF:000012">
    <property type="entry name" value="Sorting nexin 2"/>
    <property type="match status" value="1"/>
</dbReference>
<evidence type="ECO:0000256" key="3">
    <source>
        <dbReference type="ARBA" id="ARBA00010883"/>
    </source>
</evidence>
<dbReference type="CDD" id="cd07623">
    <property type="entry name" value="BAR_SNX1_2"/>
    <property type="match status" value="1"/>
</dbReference>
<dbReference type="Pfam" id="PF00787">
    <property type="entry name" value="PX"/>
    <property type="match status" value="1"/>
</dbReference>
<gene>
    <name evidence="14" type="primary">SNX2</name>
    <name evidence="16" type="synonym">LOC105232381</name>
</gene>
<keyword evidence="11" id="KW-0175">Coiled coil</keyword>
<dbReference type="Gene3D" id="1.20.1270.60">
    <property type="entry name" value="Arfaptin homology (AH) domain/BAR domain"/>
    <property type="match status" value="1"/>
</dbReference>
<evidence type="ECO:0000313" key="14">
    <source>
        <dbReference type="EMBL" id="JAC57204.1"/>
    </source>
</evidence>
<keyword evidence="5" id="KW-0597">Phosphoprotein</keyword>
<dbReference type="AlphaFoldDB" id="A0A034WRH0"/>
<keyword evidence="9" id="KW-0472">Membrane</keyword>
<proteinExistence type="inferred from homology"/>
<dbReference type="KEGG" id="bdr:105232381"/>
<dbReference type="GO" id="GO:0035091">
    <property type="term" value="F:phosphatidylinositol binding"/>
    <property type="evidence" value="ECO:0007669"/>
    <property type="project" value="InterPro"/>
</dbReference>
<dbReference type="GO" id="GO:0042995">
    <property type="term" value="C:cell projection"/>
    <property type="evidence" value="ECO:0007669"/>
    <property type="project" value="UniProtKB-SubCell"/>
</dbReference>
<evidence type="ECO:0000256" key="2">
    <source>
        <dbReference type="ARBA" id="ARBA00004469"/>
    </source>
</evidence>
<dbReference type="OMA" id="LWETFLM"/>
<dbReference type="GeneID" id="105232381"/>
<keyword evidence="4" id="KW-0813">Transport</keyword>
<dbReference type="InterPro" id="IPR027267">
    <property type="entry name" value="AH/BAR_dom_sf"/>
</dbReference>
<dbReference type="GO" id="GO:0031901">
    <property type="term" value="C:early endosome membrane"/>
    <property type="evidence" value="ECO:0007669"/>
    <property type="project" value="UniProtKB-SubCell"/>
</dbReference>
<feature type="coiled-coil region" evidence="11">
    <location>
        <begin position="375"/>
        <end position="409"/>
    </location>
</feature>
<evidence type="ECO:0000313" key="15">
    <source>
        <dbReference type="Proteomes" id="UP001652620"/>
    </source>
</evidence>
<reference evidence="14" key="1">
    <citation type="journal article" date="2014" name="BMC Genomics">
        <title>Characterizing the developmental transcriptome of the oriental fruit fly, Bactrocera dorsalis (Diptera: Tephritidae) through comparative genomic analysis with Drosophila melanogaster utilizing modENCODE datasets.</title>
        <authorList>
            <person name="Geib S.M."/>
            <person name="Calla B."/>
            <person name="Hall B."/>
            <person name="Hou S."/>
            <person name="Manoukis N.C."/>
        </authorList>
    </citation>
    <scope>NUCLEOTIDE SEQUENCE</scope>
    <source>
        <strain evidence="14">Punador</strain>
    </source>
</reference>
<keyword evidence="7" id="KW-0653">Protein transport</keyword>
<dbReference type="SUPFAM" id="SSF64268">
    <property type="entry name" value="PX domain"/>
    <property type="match status" value="1"/>
</dbReference>
<keyword evidence="10" id="KW-0966">Cell projection</keyword>
<comment type="similarity">
    <text evidence="3">Belongs to the sorting nexin family.</text>
</comment>
<feature type="region of interest" description="Disordered" evidence="12">
    <location>
        <begin position="146"/>
        <end position="165"/>
    </location>
</feature>
<evidence type="ECO:0000256" key="11">
    <source>
        <dbReference type="SAM" id="Coils"/>
    </source>
</evidence>
<accession>A0A034WRH0</accession>
<dbReference type="InterPro" id="IPR015404">
    <property type="entry name" value="Vps5_C"/>
</dbReference>
<evidence type="ECO:0000256" key="9">
    <source>
        <dbReference type="ARBA" id="ARBA00023136"/>
    </source>
</evidence>
<evidence type="ECO:0000256" key="4">
    <source>
        <dbReference type="ARBA" id="ARBA00022448"/>
    </source>
</evidence>
<dbReference type="GO" id="GO:0005829">
    <property type="term" value="C:cytosol"/>
    <property type="evidence" value="ECO:0007669"/>
    <property type="project" value="GOC"/>
</dbReference>
<evidence type="ECO:0000256" key="1">
    <source>
        <dbReference type="ARBA" id="ARBA00004316"/>
    </source>
</evidence>
<keyword evidence="8" id="KW-0007">Acetylation</keyword>
<dbReference type="InterPro" id="IPR001683">
    <property type="entry name" value="PX_dom"/>
</dbReference>
<evidence type="ECO:0000259" key="13">
    <source>
        <dbReference type="PROSITE" id="PS50195"/>
    </source>
</evidence>
<keyword evidence="6" id="KW-0967">Endosome</keyword>
<dbReference type="Proteomes" id="UP001652620">
    <property type="component" value="Chromosome 1"/>
</dbReference>
<dbReference type="FunFam" id="3.30.1520.10:FF:000047">
    <property type="entry name" value="Sorting nexin"/>
    <property type="match status" value="1"/>
</dbReference>
<dbReference type="PANTHER" id="PTHR10555:SF170">
    <property type="entry name" value="FI18122P1"/>
    <property type="match status" value="1"/>
</dbReference>
<comment type="subcellular location">
    <subcellularLocation>
        <location evidence="1">Cell projection</location>
    </subcellularLocation>
    <subcellularLocation>
        <location evidence="2">Early endosome membrane</location>
        <topology evidence="2">Peripheral membrane protein</topology>
        <orientation evidence="2">Cytoplasmic side</orientation>
    </subcellularLocation>
</comment>
<dbReference type="RefSeq" id="XP_011212354.1">
    <property type="nucleotide sequence ID" value="XM_011214052.3"/>
</dbReference>
<reference evidence="16" key="2">
    <citation type="submission" date="2025-04" db="UniProtKB">
        <authorList>
            <consortium name="RefSeq"/>
        </authorList>
    </citation>
    <scope>IDENTIFICATION</scope>
    <source>
        <strain evidence="16">Punador</strain>
    </source>
</reference>
<evidence type="ECO:0000256" key="5">
    <source>
        <dbReference type="ARBA" id="ARBA00022553"/>
    </source>
</evidence>
<dbReference type="OrthoDB" id="271164at2759"/>
<name>A0A034WRH0_BACDO</name>
<evidence type="ECO:0000256" key="7">
    <source>
        <dbReference type="ARBA" id="ARBA00022927"/>
    </source>
</evidence>